<dbReference type="Proteomes" id="UP000814140">
    <property type="component" value="Unassembled WGS sequence"/>
</dbReference>
<keyword evidence="2" id="KW-1185">Reference proteome</keyword>
<sequence>MGFQALITQYALSYPGPFAVATLLISYAVYRFFAQPDPLLVLPCPPGANFFGGHVPIILNPSKSPSTHHKFVKEYGRNIRLQGVHPWDNRLLPLDPVSLAYICKNYAIYEKPWQSRRFMSNLIGSGLLVTEGHVYRRQRRVANPAFSPQNLRDLVPLVFNKGEDLKNRWKEMIAQQAAETGEKGLKLDVCHWMSRATFDVIGLLALDYQFNAIQNESNELFCAYKDMFETAVSQSGTILSMISIYFPLWDKIFPTERSRAVLQGQETINRVASQVIQEKKARIREGEEAGKIYAGKDLLSLMLKSNLAVDLPESQRLSDDDILHNVNTFMFAGSDTTSLALTWTLLLLAKHPSVQNKLRAELCAAPPPDVTNDDSVLAHYNELAALPWLSNVCRESLRLVPPVHSSLRVAAEDDVIPTSTPVMGKDGIARYNFSIRKGTFVYLPMEGMNLDKEMWGEDAWQFKPDRWDHLPEAVASLPGVYSNLSTFSAGPRACLGHRVSLIEIKTFLYVLITNFVFTESDEKVVRANVVLTRPYVSHKFKEGSRCPMIVTPYVPVESD</sequence>
<protein>
    <submittedName>
        <fullName evidence="1">Cytochrome P450</fullName>
    </submittedName>
</protein>
<dbReference type="EMBL" id="MU277202">
    <property type="protein sequence ID" value="KAI0063640.1"/>
    <property type="molecule type" value="Genomic_DNA"/>
</dbReference>
<gene>
    <name evidence="1" type="ORF">BV25DRAFT_1899231</name>
</gene>
<proteinExistence type="predicted"/>
<reference evidence="1" key="2">
    <citation type="journal article" date="2022" name="New Phytol.">
        <title>Evolutionary transition to the ectomycorrhizal habit in the genomes of a hyperdiverse lineage of mushroom-forming fungi.</title>
        <authorList>
            <person name="Looney B."/>
            <person name="Miyauchi S."/>
            <person name="Morin E."/>
            <person name="Drula E."/>
            <person name="Courty P.E."/>
            <person name="Kohler A."/>
            <person name="Kuo A."/>
            <person name="LaButti K."/>
            <person name="Pangilinan J."/>
            <person name="Lipzen A."/>
            <person name="Riley R."/>
            <person name="Andreopoulos W."/>
            <person name="He G."/>
            <person name="Johnson J."/>
            <person name="Nolan M."/>
            <person name="Tritt A."/>
            <person name="Barry K.W."/>
            <person name="Grigoriev I.V."/>
            <person name="Nagy L.G."/>
            <person name="Hibbett D."/>
            <person name="Henrissat B."/>
            <person name="Matheny P.B."/>
            <person name="Labbe J."/>
            <person name="Martin F.M."/>
        </authorList>
    </citation>
    <scope>NUCLEOTIDE SEQUENCE</scope>
    <source>
        <strain evidence="1">HHB10654</strain>
    </source>
</reference>
<accession>A0ACB8T5V4</accession>
<evidence type="ECO:0000313" key="2">
    <source>
        <dbReference type="Proteomes" id="UP000814140"/>
    </source>
</evidence>
<evidence type="ECO:0000313" key="1">
    <source>
        <dbReference type="EMBL" id="KAI0063640.1"/>
    </source>
</evidence>
<name>A0ACB8T5V4_9AGAM</name>
<comment type="caution">
    <text evidence="1">The sequence shown here is derived from an EMBL/GenBank/DDBJ whole genome shotgun (WGS) entry which is preliminary data.</text>
</comment>
<reference evidence="1" key="1">
    <citation type="submission" date="2021-03" db="EMBL/GenBank/DDBJ databases">
        <authorList>
            <consortium name="DOE Joint Genome Institute"/>
            <person name="Ahrendt S."/>
            <person name="Looney B.P."/>
            <person name="Miyauchi S."/>
            <person name="Morin E."/>
            <person name="Drula E."/>
            <person name="Courty P.E."/>
            <person name="Chicoki N."/>
            <person name="Fauchery L."/>
            <person name="Kohler A."/>
            <person name="Kuo A."/>
            <person name="Labutti K."/>
            <person name="Pangilinan J."/>
            <person name="Lipzen A."/>
            <person name="Riley R."/>
            <person name="Andreopoulos W."/>
            <person name="He G."/>
            <person name="Johnson J."/>
            <person name="Barry K.W."/>
            <person name="Grigoriev I.V."/>
            <person name="Nagy L."/>
            <person name="Hibbett D."/>
            <person name="Henrissat B."/>
            <person name="Matheny P.B."/>
            <person name="Labbe J."/>
            <person name="Martin F."/>
        </authorList>
    </citation>
    <scope>NUCLEOTIDE SEQUENCE</scope>
    <source>
        <strain evidence="1">HHB10654</strain>
    </source>
</reference>
<organism evidence="1 2">
    <name type="scientific">Artomyces pyxidatus</name>
    <dbReference type="NCBI Taxonomy" id="48021"/>
    <lineage>
        <taxon>Eukaryota</taxon>
        <taxon>Fungi</taxon>
        <taxon>Dikarya</taxon>
        <taxon>Basidiomycota</taxon>
        <taxon>Agaricomycotina</taxon>
        <taxon>Agaricomycetes</taxon>
        <taxon>Russulales</taxon>
        <taxon>Auriscalpiaceae</taxon>
        <taxon>Artomyces</taxon>
    </lineage>
</organism>